<evidence type="ECO:0000256" key="2">
    <source>
        <dbReference type="ARBA" id="ARBA00011017"/>
    </source>
</evidence>
<dbReference type="NCBIfam" id="NF004042">
    <property type="entry name" value="PRK05550.1"/>
    <property type="match status" value="1"/>
</dbReference>
<keyword evidence="4" id="KW-0511">Multifunctional enzyme</keyword>
<comment type="similarity">
    <text evidence="9">Belongs to the MsrB Met sulfoxide reductase family.</text>
</comment>
<dbReference type="PANTHER" id="PTHR10173">
    <property type="entry name" value="METHIONINE SULFOXIDE REDUCTASE"/>
    <property type="match status" value="1"/>
</dbReference>
<evidence type="ECO:0000256" key="6">
    <source>
        <dbReference type="ARBA" id="ARBA00047806"/>
    </source>
</evidence>
<dbReference type="EMBL" id="FWZT01000018">
    <property type="protein sequence ID" value="SMF56852.1"/>
    <property type="molecule type" value="Genomic_DNA"/>
</dbReference>
<gene>
    <name evidence="10" type="primary">msrA</name>
    <name evidence="9" type="synonym">msrB</name>
    <name evidence="13" type="ORF">SAMN06296036_11867</name>
</gene>
<keyword evidence="11" id="KW-0732">Signal</keyword>
<dbReference type="NCBIfam" id="TIGR00357">
    <property type="entry name" value="peptide-methionine (R)-S-oxide reductase MsrB"/>
    <property type="match status" value="1"/>
</dbReference>
<dbReference type="Gene3D" id="2.170.150.20">
    <property type="entry name" value="Peptide methionine sulfoxide reductase"/>
    <property type="match status" value="1"/>
</dbReference>
<evidence type="ECO:0000256" key="4">
    <source>
        <dbReference type="ARBA" id="ARBA00023268"/>
    </source>
</evidence>
<dbReference type="NCBIfam" id="TIGR00401">
    <property type="entry name" value="msrA"/>
    <property type="match status" value="1"/>
</dbReference>
<dbReference type="Pfam" id="PF01641">
    <property type="entry name" value="SelR"/>
    <property type="match status" value="1"/>
</dbReference>
<feature type="domain" description="MsrB" evidence="12">
    <location>
        <begin position="25"/>
        <end position="147"/>
    </location>
</feature>
<dbReference type="GO" id="GO:0033744">
    <property type="term" value="F:L-methionine:thioredoxin-disulfide S-oxidoreductase activity"/>
    <property type="evidence" value="ECO:0007669"/>
    <property type="project" value="RHEA"/>
</dbReference>
<dbReference type="EC" id="1.8.4.12" evidence="9"/>
<evidence type="ECO:0000256" key="11">
    <source>
        <dbReference type="SAM" id="SignalP"/>
    </source>
</evidence>
<organism evidence="13 14">
    <name type="scientific">Pseudobacteriovorax antillogorgiicola</name>
    <dbReference type="NCBI Taxonomy" id="1513793"/>
    <lineage>
        <taxon>Bacteria</taxon>
        <taxon>Pseudomonadati</taxon>
        <taxon>Bdellovibrionota</taxon>
        <taxon>Oligoflexia</taxon>
        <taxon>Oligoflexales</taxon>
        <taxon>Pseudobacteriovoracaceae</taxon>
        <taxon>Pseudobacteriovorax</taxon>
    </lineage>
</organism>
<dbReference type="InterPro" id="IPR028427">
    <property type="entry name" value="Met_Sox_Rdtase_MsrB"/>
</dbReference>
<dbReference type="HAMAP" id="MF_01400">
    <property type="entry name" value="MsrB"/>
    <property type="match status" value="1"/>
</dbReference>
<evidence type="ECO:0000256" key="8">
    <source>
        <dbReference type="ARBA" id="ARBA00048782"/>
    </source>
</evidence>
<evidence type="ECO:0000256" key="7">
    <source>
        <dbReference type="ARBA" id="ARBA00048488"/>
    </source>
</evidence>
<dbReference type="STRING" id="1513793.SAMN06296036_11867"/>
<dbReference type="InterPro" id="IPR002579">
    <property type="entry name" value="Met_Sox_Rdtase_MsrB_dom"/>
</dbReference>
<feature type="signal peptide" evidence="11">
    <location>
        <begin position="1"/>
        <end position="20"/>
    </location>
</feature>
<dbReference type="Pfam" id="PF01625">
    <property type="entry name" value="PMSR"/>
    <property type="match status" value="1"/>
</dbReference>
<reference evidence="14" key="1">
    <citation type="submission" date="2017-04" db="EMBL/GenBank/DDBJ databases">
        <authorList>
            <person name="Varghese N."/>
            <person name="Submissions S."/>
        </authorList>
    </citation>
    <scope>NUCLEOTIDE SEQUENCE [LARGE SCALE GENOMIC DNA]</scope>
    <source>
        <strain evidence="14">RKEM611</strain>
    </source>
</reference>
<dbReference type="InterPro" id="IPR036509">
    <property type="entry name" value="Met_Sox_Rdtase_MsrA_sf"/>
</dbReference>
<dbReference type="RefSeq" id="WP_132322350.1">
    <property type="nucleotide sequence ID" value="NZ_FWZT01000018.1"/>
</dbReference>
<dbReference type="InterPro" id="IPR002569">
    <property type="entry name" value="Met_Sox_Rdtase_MsrA_dom"/>
</dbReference>
<sequence>MLRTYLLLTLFAGTSLSVFAKKPDDATLRSKLSPLQYYVTQEDGTEKPFKNKYWDNKKDGIYVDIVSGEPLFSSKDKYASGSGWPAFTRPLIKDNVVEKVDRSLFMTRTEVRSKGADSHLGHVFDDGPEPTGLRYCINSAAMEFIPKEKLVSRGYGQFANLFAANDTPAAAPAPNMKKSGSESSIKTITVAGGCFWCTEKDFEKKEGVIKAVSGYAGGSVQNPSYKQVSSGRTGHTEVVQVTYDSSKVSTSDLIHYFWTTIDPTVDDQQFCDKGSQYRTAIFYHDDEQKQIAMSTKGKVAKHLGTKIYTEIRALDKFWPAESYHQDYYKKNPVRYKYYRYSCGRDQRLEEIWKAALKS</sequence>
<evidence type="ECO:0000313" key="13">
    <source>
        <dbReference type="EMBL" id="SMF56852.1"/>
    </source>
</evidence>
<comment type="catalytic activity">
    <reaction evidence="8 10">
        <text>[thioredoxin]-disulfide + L-methionine + H2O = L-methionine (S)-S-oxide + [thioredoxin]-dithiol</text>
        <dbReference type="Rhea" id="RHEA:19993"/>
        <dbReference type="Rhea" id="RHEA-COMP:10698"/>
        <dbReference type="Rhea" id="RHEA-COMP:10700"/>
        <dbReference type="ChEBI" id="CHEBI:15377"/>
        <dbReference type="ChEBI" id="CHEBI:29950"/>
        <dbReference type="ChEBI" id="CHEBI:50058"/>
        <dbReference type="ChEBI" id="CHEBI:57844"/>
        <dbReference type="ChEBI" id="CHEBI:58772"/>
        <dbReference type="EC" id="1.8.4.11"/>
    </reaction>
</comment>
<dbReference type="SUPFAM" id="SSF51316">
    <property type="entry name" value="Mss4-like"/>
    <property type="match status" value="1"/>
</dbReference>
<feature type="chain" id="PRO_5012441514" description="Multifunctional fusion protein" evidence="11">
    <location>
        <begin position="21"/>
        <end position="358"/>
    </location>
</feature>
<dbReference type="AlphaFoldDB" id="A0A1Y6CD67"/>
<comment type="catalytic activity">
    <reaction evidence="6 10">
        <text>L-methionyl-[protein] + [thioredoxin]-disulfide + H2O = L-methionyl-(S)-S-oxide-[protein] + [thioredoxin]-dithiol</text>
        <dbReference type="Rhea" id="RHEA:14217"/>
        <dbReference type="Rhea" id="RHEA-COMP:10698"/>
        <dbReference type="Rhea" id="RHEA-COMP:10700"/>
        <dbReference type="Rhea" id="RHEA-COMP:12313"/>
        <dbReference type="Rhea" id="RHEA-COMP:12315"/>
        <dbReference type="ChEBI" id="CHEBI:15377"/>
        <dbReference type="ChEBI" id="CHEBI:16044"/>
        <dbReference type="ChEBI" id="CHEBI:29950"/>
        <dbReference type="ChEBI" id="CHEBI:44120"/>
        <dbReference type="ChEBI" id="CHEBI:50058"/>
        <dbReference type="EC" id="1.8.4.11"/>
    </reaction>
</comment>
<evidence type="ECO:0000256" key="5">
    <source>
        <dbReference type="ARBA" id="ARBA00024679"/>
    </source>
</evidence>
<comment type="function">
    <text evidence="5 10">Has an important function as a repair enzyme for proteins that have been inactivated by oxidation. Catalyzes the reversible oxidation-reduction of methionine sulfoxide in proteins to methionine.</text>
</comment>
<dbReference type="InterPro" id="IPR011057">
    <property type="entry name" value="Mss4-like_sf"/>
</dbReference>
<dbReference type="FunFam" id="2.170.150.20:FF:000003">
    <property type="entry name" value="Peptide methionine sulfoxide reductase MsrB"/>
    <property type="match status" value="1"/>
</dbReference>
<dbReference type="GO" id="GO:0008113">
    <property type="term" value="F:peptide-methionine (S)-S-oxide reductase activity"/>
    <property type="evidence" value="ECO:0007669"/>
    <property type="project" value="UniProtKB-UniRule"/>
</dbReference>
<comment type="similarity">
    <text evidence="10">Belongs to the MsrA Met sulfoxide reductase family.</text>
</comment>
<keyword evidence="14" id="KW-1185">Reference proteome</keyword>
<dbReference type="PANTHER" id="PTHR10173:SF59">
    <property type="entry name" value="PEPTIDE METHIONINE SULFOXIDE REDUCTASE MSRA_MSRB"/>
    <property type="match status" value="1"/>
</dbReference>
<dbReference type="GO" id="GO:0005737">
    <property type="term" value="C:cytoplasm"/>
    <property type="evidence" value="ECO:0007669"/>
    <property type="project" value="TreeGrafter"/>
</dbReference>
<proteinExistence type="inferred from homology"/>
<dbReference type="OrthoDB" id="5295413at2"/>
<comment type="similarity">
    <text evidence="2">In the N-terminal section; belongs to the MsrA Met sulfoxide reductase family.</text>
</comment>
<evidence type="ECO:0000256" key="9">
    <source>
        <dbReference type="HAMAP-Rule" id="MF_01400"/>
    </source>
</evidence>
<name>A0A1Y6CD67_9BACT</name>
<feature type="active site" description="Nucleophile" evidence="9">
    <location>
        <position position="136"/>
    </location>
</feature>
<protein>
    <recommendedName>
        <fullName evidence="9 10">Multifunctional fusion protein</fullName>
    </recommendedName>
    <domain>
        <recommendedName>
            <fullName evidence="10">Peptide methionine sulfoxide reductase MsrA</fullName>
            <shortName evidence="10">Protein-methionine-S-oxide reductase</shortName>
            <ecNumber evidence="10">1.8.4.11</ecNumber>
        </recommendedName>
        <alternativeName>
            <fullName evidence="10">Peptide-methionine (S)-S-oxide reductase</fullName>
            <shortName evidence="10">Peptide Met(O) reductase</shortName>
        </alternativeName>
    </domain>
    <domain>
        <recommendedName>
            <fullName evidence="9">Peptide methionine sulfoxide reductase MsrB</fullName>
            <ecNumber evidence="9">1.8.4.12</ecNumber>
        </recommendedName>
        <alternativeName>
            <fullName evidence="9">Peptide-methionine (R)-S-oxide reductase</fullName>
        </alternativeName>
    </domain>
</protein>
<comment type="catalytic activity">
    <reaction evidence="7 9">
        <text>L-methionyl-[protein] + [thioredoxin]-disulfide + H2O = L-methionyl-(R)-S-oxide-[protein] + [thioredoxin]-dithiol</text>
        <dbReference type="Rhea" id="RHEA:24164"/>
        <dbReference type="Rhea" id="RHEA-COMP:10698"/>
        <dbReference type="Rhea" id="RHEA-COMP:10700"/>
        <dbReference type="Rhea" id="RHEA-COMP:12313"/>
        <dbReference type="Rhea" id="RHEA-COMP:12314"/>
        <dbReference type="ChEBI" id="CHEBI:15377"/>
        <dbReference type="ChEBI" id="CHEBI:16044"/>
        <dbReference type="ChEBI" id="CHEBI:29950"/>
        <dbReference type="ChEBI" id="CHEBI:45764"/>
        <dbReference type="ChEBI" id="CHEBI:50058"/>
        <dbReference type="EC" id="1.8.4.12"/>
    </reaction>
</comment>
<keyword evidence="3 9" id="KW-0560">Oxidoreductase</keyword>
<comment type="caution">
    <text evidence="9">Lacks conserved residue(s) required for the propagation of feature annotation.</text>
</comment>
<dbReference type="EC" id="1.8.4.11" evidence="10"/>
<accession>A0A1Y6CD67</accession>
<dbReference type="GO" id="GO:0006979">
    <property type="term" value="P:response to oxidative stress"/>
    <property type="evidence" value="ECO:0007669"/>
    <property type="project" value="InterPro"/>
</dbReference>
<evidence type="ECO:0000256" key="3">
    <source>
        <dbReference type="ARBA" id="ARBA00023002"/>
    </source>
</evidence>
<dbReference type="GO" id="GO:0033743">
    <property type="term" value="F:peptide-methionine (R)-S-oxide reductase activity"/>
    <property type="evidence" value="ECO:0007669"/>
    <property type="project" value="UniProtKB-UniRule"/>
</dbReference>
<dbReference type="PROSITE" id="PS51790">
    <property type="entry name" value="MSRB"/>
    <property type="match status" value="1"/>
</dbReference>
<dbReference type="SUPFAM" id="SSF55068">
    <property type="entry name" value="Peptide methionine sulfoxide reductase"/>
    <property type="match status" value="1"/>
</dbReference>
<feature type="active site" evidence="10">
    <location>
        <position position="194"/>
    </location>
</feature>
<evidence type="ECO:0000259" key="12">
    <source>
        <dbReference type="PROSITE" id="PS51790"/>
    </source>
</evidence>
<dbReference type="Gene3D" id="3.30.1060.10">
    <property type="entry name" value="Peptide methionine sulphoxide reductase MsrA"/>
    <property type="match status" value="1"/>
</dbReference>
<evidence type="ECO:0000256" key="1">
    <source>
        <dbReference type="ARBA" id="ARBA00008076"/>
    </source>
</evidence>
<dbReference type="HAMAP" id="MF_01401">
    <property type="entry name" value="MsrA"/>
    <property type="match status" value="1"/>
</dbReference>
<dbReference type="GO" id="GO:0030091">
    <property type="term" value="P:protein repair"/>
    <property type="evidence" value="ECO:0007669"/>
    <property type="project" value="InterPro"/>
</dbReference>
<evidence type="ECO:0000313" key="14">
    <source>
        <dbReference type="Proteomes" id="UP000192907"/>
    </source>
</evidence>
<dbReference type="Proteomes" id="UP000192907">
    <property type="component" value="Unassembled WGS sequence"/>
</dbReference>
<evidence type="ECO:0000256" key="10">
    <source>
        <dbReference type="HAMAP-Rule" id="MF_01401"/>
    </source>
</evidence>
<comment type="similarity">
    <text evidence="1">In the C-terminal section; belongs to the MsrB Met sulfoxide reductase family.</text>
</comment>